<feature type="transmembrane region" description="Helical" evidence="1">
    <location>
        <begin position="16"/>
        <end position="34"/>
    </location>
</feature>
<evidence type="ECO:0000313" key="3">
    <source>
        <dbReference type="Proteomes" id="UP001231616"/>
    </source>
</evidence>
<dbReference type="RefSeq" id="WP_305893488.1">
    <property type="nucleotide sequence ID" value="NZ_JAUZVZ010000010.1"/>
</dbReference>
<proteinExistence type="predicted"/>
<dbReference type="Pfam" id="PF01899">
    <property type="entry name" value="MNHE"/>
    <property type="match status" value="1"/>
</dbReference>
<evidence type="ECO:0000313" key="2">
    <source>
        <dbReference type="EMBL" id="MDP4536222.1"/>
    </source>
</evidence>
<dbReference type="EMBL" id="JAUZVZ010000010">
    <property type="protein sequence ID" value="MDP4536222.1"/>
    <property type="molecule type" value="Genomic_DNA"/>
</dbReference>
<protein>
    <submittedName>
        <fullName evidence="2">Na+/H+ antiporter subunit E</fullName>
    </submittedName>
</protein>
<gene>
    <name evidence="2" type="ORF">Q3O60_08485</name>
</gene>
<dbReference type="Proteomes" id="UP001231616">
    <property type="component" value="Unassembled WGS sequence"/>
</dbReference>
<keyword evidence="3" id="KW-1185">Reference proteome</keyword>
<dbReference type="InterPro" id="IPR002758">
    <property type="entry name" value="Cation_antiport_E"/>
</dbReference>
<name>A0ABT9GYT5_9GAMM</name>
<comment type="caution">
    <text evidence="2">The sequence shown here is derived from an EMBL/GenBank/DDBJ whole genome shotgun (WGS) entry which is preliminary data.</text>
</comment>
<reference evidence="2 3" key="1">
    <citation type="submission" date="2023-08" db="EMBL/GenBank/DDBJ databases">
        <authorList>
            <person name="Joshi A."/>
            <person name="Thite S."/>
        </authorList>
    </citation>
    <scope>NUCLEOTIDE SEQUENCE [LARGE SCALE GENOMIC DNA]</scope>
    <source>
        <strain evidence="2 3">AC40</strain>
    </source>
</reference>
<accession>A0ABT9GYT5</accession>
<keyword evidence="1" id="KW-0472">Membrane</keyword>
<evidence type="ECO:0000256" key="1">
    <source>
        <dbReference type="SAM" id="Phobius"/>
    </source>
</evidence>
<organism evidence="2 3">
    <name type="scientific">Alkalimonas collagenimarina</name>
    <dbReference type="NCBI Taxonomy" id="400390"/>
    <lineage>
        <taxon>Bacteria</taxon>
        <taxon>Pseudomonadati</taxon>
        <taxon>Pseudomonadota</taxon>
        <taxon>Gammaproteobacteria</taxon>
        <taxon>Alkalimonas</taxon>
    </lineage>
</organism>
<sequence length="187" mass="21835">MVPDAGKERPQSSDSGLSRLMLRALLWVLLWWLLAGGQGWWFFLALLPLLLWCSWLWPVPLLSVRWRYVPSFIAYFFQQMWRGGVDVAWRAFRTPPAISPNWQRYTIRLQHASSQRVMACLISLMPGTTACRSQMLTLTTESTELTQEDEQAWLELHLLRKDDDWAEEVSQLEQRLSQLLAKETPLC</sequence>
<keyword evidence="1" id="KW-0812">Transmembrane</keyword>
<keyword evidence="1" id="KW-1133">Transmembrane helix</keyword>